<reference evidence="2 3" key="1">
    <citation type="submission" date="2024-10" db="EMBL/GenBank/DDBJ databases">
        <authorList>
            <person name="Kim D."/>
        </authorList>
    </citation>
    <scope>NUCLEOTIDE SEQUENCE [LARGE SCALE GENOMIC DNA]</scope>
    <source>
        <strain evidence="2">Taebaek</strain>
    </source>
</reference>
<dbReference type="Proteomes" id="UP001620645">
    <property type="component" value="Unassembled WGS sequence"/>
</dbReference>
<dbReference type="EMBL" id="JBICCN010000086">
    <property type="protein sequence ID" value="KAL3094869.1"/>
    <property type="molecule type" value="Genomic_DNA"/>
</dbReference>
<dbReference type="AlphaFoldDB" id="A0ABD2JWS7"/>
<keyword evidence="3" id="KW-1185">Reference proteome</keyword>
<evidence type="ECO:0000256" key="1">
    <source>
        <dbReference type="SAM" id="MobiDB-lite"/>
    </source>
</evidence>
<comment type="caution">
    <text evidence="2">The sequence shown here is derived from an EMBL/GenBank/DDBJ whole genome shotgun (WGS) entry which is preliminary data.</text>
</comment>
<feature type="region of interest" description="Disordered" evidence="1">
    <location>
        <begin position="166"/>
        <end position="185"/>
    </location>
</feature>
<protein>
    <submittedName>
        <fullName evidence="2">Uncharacterized protein</fullName>
    </submittedName>
</protein>
<evidence type="ECO:0000313" key="2">
    <source>
        <dbReference type="EMBL" id="KAL3094869.1"/>
    </source>
</evidence>
<proteinExistence type="predicted"/>
<organism evidence="2 3">
    <name type="scientific">Heterodera schachtii</name>
    <name type="common">Sugarbeet cyst nematode worm</name>
    <name type="synonym">Tylenchus schachtii</name>
    <dbReference type="NCBI Taxonomy" id="97005"/>
    <lineage>
        <taxon>Eukaryota</taxon>
        <taxon>Metazoa</taxon>
        <taxon>Ecdysozoa</taxon>
        <taxon>Nematoda</taxon>
        <taxon>Chromadorea</taxon>
        <taxon>Rhabditida</taxon>
        <taxon>Tylenchina</taxon>
        <taxon>Tylenchomorpha</taxon>
        <taxon>Tylenchoidea</taxon>
        <taxon>Heteroderidae</taxon>
        <taxon>Heteroderinae</taxon>
        <taxon>Heterodera</taxon>
    </lineage>
</organism>
<sequence length="300" mass="34220">MKNLPPELLSEMTLYILYPNKNFPNLFSSSWLLREFLIPHVTKRKEILKKRRNELERLYNGARQEPIWLCFVSSTGQEKQKHTIDNFLFYLEENLRVPISNPPTFEDDEKFSKQAQILYFAFFDCKKTIAWKYLKTHATTSPTIQQFLDGLSSFFALVLDLSPEHSQHQQQSDHQTVSTVPSTSAASAPLPLPVVTEPVLEESTYNTPWNDRPLRFMSTMAKLGAHRSTNISDIVARLTSIVGTHDLTRLPPDVVGHLDAAVTHLESSAQQLNLGGGQSDDNSKMSKFRKFVATLKKKKK</sequence>
<evidence type="ECO:0000313" key="3">
    <source>
        <dbReference type="Proteomes" id="UP001620645"/>
    </source>
</evidence>
<name>A0ABD2JWS7_HETSC</name>
<gene>
    <name evidence="2" type="ORF">niasHS_006164</name>
</gene>
<feature type="compositionally biased region" description="Low complexity" evidence="1">
    <location>
        <begin position="168"/>
        <end position="185"/>
    </location>
</feature>
<accession>A0ABD2JWS7</accession>